<proteinExistence type="predicted"/>
<organism evidence="1 2">
    <name type="scientific">Streptantibioticus rubrisoli</name>
    <dbReference type="NCBI Taxonomy" id="1387313"/>
    <lineage>
        <taxon>Bacteria</taxon>
        <taxon>Bacillati</taxon>
        <taxon>Actinomycetota</taxon>
        <taxon>Actinomycetes</taxon>
        <taxon>Kitasatosporales</taxon>
        <taxon>Streptomycetaceae</taxon>
        <taxon>Streptantibioticus</taxon>
    </lineage>
</organism>
<dbReference type="EMBL" id="JANFNH010000002">
    <property type="protein sequence ID" value="MCQ4041093.1"/>
    <property type="molecule type" value="Genomic_DNA"/>
</dbReference>
<evidence type="ECO:0000313" key="1">
    <source>
        <dbReference type="EMBL" id="MCQ4041093.1"/>
    </source>
</evidence>
<keyword evidence="2" id="KW-1185">Reference proteome</keyword>
<dbReference type="Proteomes" id="UP001206206">
    <property type="component" value="Unassembled WGS sequence"/>
</dbReference>
<sequence>MTKQQPPVVVHPLMEGMRLVKIHGESAGKARRMEDLEEFMRRAGLRDVDMDNPAFVEWRGGGSGVWAT</sequence>
<evidence type="ECO:0000313" key="2">
    <source>
        <dbReference type="Proteomes" id="UP001206206"/>
    </source>
</evidence>
<accession>A0ABT1P6T4</accession>
<reference evidence="1 2" key="1">
    <citation type="submission" date="2022-06" db="EMBL/GenBank/DDBJ databases">
        <title>Draft genome sequence of type strain Streptomyces rubrisoli DSM 42083.</title>
        <authorList>
            <person name="Duangmal K."/>
            <person name="Klaysubun C."/>
        </authorList>
    </citation>
    <scope>NUCLEOTIDE SEQUENCE [LARGE SCALE GENOMIC DNA]</scope>
    <source>
        <strain evidence="1 2">DSM 42083</strain>
    </source>
</reference>
<gene>
    <name evidence="1" type="ORF">NON19_03400</name>
</gene>
<comment type="caution">
    <text evidence="1">The sequence shown here is derived from an EMBL/GenBank/DDBJ whole genome shotgun (WGS) entry which is preliminary data.</text>
</comment>
<protein>
    <submittedName>
        <fullName evidence="1">Uncharacterized protein</fullName>
    </submittedName>
</protein>
<name>A0ABT1P6T4_9ACTN</name>
<dbReference type="RefSeq" id="WP_255925060.1">
    <property type="nucleotide sequence ID" value="NZ_JANFNH010000002.1"/>
</dbReference>